<dbReference type="RefSeq" id="WP_169250659.1">
    <property type="nucleotide sequence ID" value="NZ_SPMZ01000098.1"/>
</dbReference>
<feature type="region of interest" description="Disordered" evidence="1">
    <location>
        <begin position="63"/>
        <end position="98"/>
    </location>
</feature>
<proteinExistence type="predicted"/>
<dbReference type="EMBL" id="SPMZ01000098">
    <property type="protein sequence ID" value="NMQ21389.1"/>
    <property type="molecule type" value="Genomic_DNA"/>
</dbReference>
<organism evidence="2 3">
    <name type="scientific">Candidatus Competibacter phosphatis</name>
    <dbReference type="NCBI Taxonomy" id="221280"/>
    <lineage>
        <taxon>Bacteria</taxon>
        <taxon>Pseudomonadati</taxon>
        <taxon>Pseudomonadota</taxon>
        <taxon>Gammaproteobacteria</taxon>
        <taxon>Candidatus Competibacteraceae</taxon>
        <taxon>Candidatus Competibacter</taxon>
    </lineage>
</organism>
<comment type="caution">
    <text evidence="2">The sequence shown here is derived from an EMBL/GenBank/DDBJ whole genome shotgun (WGS) entry which is preliminary data.</text>
</comment>
<evidence type="ECO:0000313" key="2">
    <source>
        <dbReference type="EMBL" id="NMQ21389.1"/>
    </source>
</evidence>
<feature type="compositionally biased region" description="Basic and acidic residues" evidence="1">
    <location>
        <begin position="63"/>
        <end position="72"/>
    </location>
</feature>
<feature type="compositionally biased region" description="Polar residues" evidence="1">
    <location>
        <begin position="74"/>
        <end position="91"/>
    </location>
</feature>
<accession>A0ABX1TTU8</accession>
<gene>
    <name evidence="2" type="ORF">E4P82_20590</name>
</gene>
<evidence type="ECO:0000256" key="1">
    <source>
        <dbReference type="SAM" id="MobiDB-lite"/>
    </source>
</evidence>
<dbReference type="Proteomes" id="UP000760480">
    <property type="component" value="Unassembled WGS sequence"/>
</dbReference>
<name>A0ABX1TTU8_9GAMM</name>
<protein>
    <submittedName>
        <fullName evidence="2">Uncharacterized protein</fullName>
    </submittedName>
</protein>
<evidence type="ECO:0000313" key="3">
    <source>
        <dbReference type="Proteomes" id="UP000760480"/>
    </source>
</evidence>
<reference evidence="2 3" key="1">
    <citation type="submission" date="2019-03" db="EMBL/GenBank/DDBJ databases">
        <title>Metabolic reconstructions from genomes of highly enriched 'Candidatus Accumulibacter' and 'Candidatus Competibacter' bioreactor populations.</title>
        <authorList>
            <person name="Annavajhala M.K."/>
            <person name="Welles L."/>
            <person name="Abbas B."/>
            <person name="Sorokin D."/>
            <person name="Park H."/>
            <person name="Van Loosdrecht M."/>
            <person name="Chandran K."/>
        </authorList>
    </citation>
    <scope>NUCLEOTIDE SEQUENCE [LARGE SCALE GENOMIC DNA]</scope>
    <source>
        <strain evidence="2 3">SBR_G</strain>
    </source>
</reference>
<keyword evidence="3" id="KW-1185">Reference proteome</keyword>
<sequence length="150" mass="16625">MADPGQEQACAGRVSEMRDIPMSDVRVTRTEGSKSGMTTVDLIFPGGSATCWVDREYNIHDMHFSRHPERQRRSSSSNKDATGDANAQEQACASRMADEVNERMSSVRVIQSNAYIMGSRQVTMSTPGMKALCTADIHNNVVFFKFMPPD</sequence>